<comment type="caution">
    <text evidence="13">The sequence shown here is derived from an EMBL/GenBank/DDBJ whole genome shotgun (WGS) entry which is preliminary data.</text>
</comment>
<dbReference type="GO" id="GO:0046872">
    <property type="term" value="F:metal ion binding"/>
    <property type="evidence" value="ECO:0007669"/>
    <property type="project" value="UniProtKB-KW"/>
</dbReference>
<dbReference type="InterPro" id="IPR034154">
    <property type="entry name" value="TOPRIM_DnaG/twinkle"/>
</dbReference>
<reference evidence="13" key="1">
    <citation type="journal article" date="2020" name="mSystems">
        <title>Genome- and Community-Level Interaction Insights into Carbon Utilization and Element Cycling Functions of Hydrothermarchaeota in Hydrothermal Sediment.</title>
        <authorList>
            <person name="Zhou Z."/>
            <person name="Liu Y."/>
            <person name="Xu W."/>
            <person name="Pan J."/>
            <person name="Luo Z.H."/>
            <person name="Li M."/>
        </authorList>
    </citation>
    <scope>NUCLEOTIDE SEQUENCE [LARGE SCALE GENOMIC DNA]</scope>
    <source>
        <strain evidence="12">SpSt-638</strain>
        <strain evidence="13">SpSt-648</strain>
    </source>
</reference>
<gene>
    <name evidence="10" type="primary">dnaG</name>
    <name evidence="12" type="ORF">ENU09_04150</name>
    <name evidence="13" type="ORF">ENU20_01775</name>
</gene>
<dbReference type="SUPFAM" id="SSF56731">
    <property type="entry name" value="DNA primase core"/>
    <property type="match status" value="1"/>
</dbReference>
<dbReference type="GO" id="GO:0005737">
    <property type="term" value="C:cytoplasm"/>
    <property type="evidence" value="ECO:0007669"/>
    <property type="project" value="TreeGrafter"/>
</dbReference>
<evidence type="ECO:0000256" key="1">
    <source>
        <dbReference type="ARBA" id="ARBA00022478"/>
    </source>
</evidence>
<dbReference type="NCBIfam" id="NF003108">
    <property type="entry name" value="PRK04031.1-1"/>
    <property type="match status" value="1"/>
</dbReference>
<dbReference type="PANTHER" id="PTHR30313">
    <property type="entry name" value="DNA PRIMASE"/>
    <property type="match status" value="1"/>
</dbReference>
<feature type="domain" description="Toprim" evidence="11">
    <location>
        <begin position="166"/>
        <end position="241"/>
    </location>
</feature>
<evidence type="ECO:0000256" key="7">
    <source>
        <dbReference type="ARBA" id="ARBA00022835"/>
    </source>
</evidence>
<evidence type="ECO:0000313" key="12">
    <source>
        <dbReference type="EMBL" id="HGQ59885.1"/>
    </source>
</evidence>
<dbReference type="GO" id="GO:0000428">
    <property type="term" value="C:DNA-directed RNA polymerase complex"/>
    <property type="evidence" value="ECO:0007669"/>
    <property type="project" value="UniProtKB-KW"/>
</dbReference>
<keyword evidence="2 10" id="KW-0639">Primosome</keyword>
<comment type="similarity">
    <text evidence="10">Belongs to the archaeal DnaG primase family.</text>
</comment>
<dbReference type="PROSITE" id="PS50880">
    <property type="entry name" value="TOPRIM"/>
    <property type="match status" value="1"/>
</dbReference>
<accession>A0A7C4NRE0</accession>
<name>A0A7C4NRE0_STAMA</name>
<dbReference type="EMBL" id="DTBE01000105">
    <property type="protein sequence ID" value="HGQ59885.1"/>
    <property type="molecule type" value="Genomic_DNA"/>
</dbReference>
<dbReference type="InterPro" id="IPR006171">
    <property type="entry name" value="TOPRIM_dom"/>
</dbReference>
<sequence>MVKYLIRARVEVEGIVDKHDIIGAIFGQTEGLFGEQFDLRVLQEKGRIGRITVSTKSKNGKTIGLIQIPSSLDRVETALLVALIESVDKVGPYDAKITLLDIIDIRVEKIKKIVERAAEIIERWFRGKAPDLKEILSKLQEKLKIPEPITYGPENLPAGPDIDKSDTVIVVEGRADVVNLLRYGYGNVIAIEGARRIPETVKELSKKKKTIVLLDGDHAGDLILKEILRTIKVDYIARAPRGKEVEELTQKELVEVLEKAVSIKDYLSSLSKEEVKDIDEVIRIQEELHGVKLVELEKPRIEETISIPNTVLETMKSLIATSEAIVYDDQWNAMDRIPVRDLVSYLDTSGKKVHAIVFDGVITQRLLDKGVEKGVKVIVGARLGRITYKYSDIVLLTFNDLLSQS</sequence>
<keyword evidence="3 10" id="KW-0808">Transferase</keyword>
<evidence type="ECO:0000256" key="8">
    <source>
        <dbReference type="ARBA" id="ARBA00022842"/>
    </source>
</evidence>
<dbReference type="GO" id="GO:1990077">
    <property type="term" value="C:primosome complex"/>
    <property type="evidence" value="ECO:0007669"/>
    <property type="project" value="UniProtKB-KW"/>
</dbReference>
<dbReference type="HAMAP" id="MF_00007">
    <property type="entry name" value="DNA_primase_DnaG_arc"/>
    <property type="match status" value="1"/>
</dbReference>
<dbReference type="InterPro" id="IPR050219">
    <property type="entry name" value="DnaG_primase"/>
</dbReference>
<proteinExistence type="inferred from homology"/>
<dbReference type="GO" id="GO:0006269">
    <property type="term" value="P:DNA replication, synthesis of primer"/>
    <property type="evidence" value="ECO:0007669"/>
    <property type="project" value="UniProtKB-UniRule"/>
</dbReference>
<keyword evidence="1 10" id="KW-0240">DNA-directed RNA polymerase</keyword>
<dbReference type="GO" id="GO:0000178">
    <property type="term" value="C:exosome (RNase complex)"/>
    <property type="evidence" value="ECO:0007669"/>
    <property type="project" value="UniProtKB-KW"/>
</dbReference>
<dbReference type="EMBL" id="DTBP01000014">
    <property type="protein sequence ID" value="HGQ73792.1"/>
    <property type="molecule type" value="Genomic_DNA"/>
</dbReference>
<evidence type="ECO:0000256" key="10">
    <source>
        <dbReference type="HAMAP-Rule" id="MF_00007"/>
    </source>
</evidence>
<dbReference type="Gene3D" id="3.40.1360.10">
    <property type="match status" value="1"/>
</dbReference>
<dbReference type="EC" id="2.7.7.101" evidence="10"/>
<dbReference type="Pfam" id="PF01751">
    <property type="entry name" value="Toprim"/>
    <property type="match status" value="1"/>
</dbReference>
<dbReference type="CDD" id="cd01029">
    <property type="entry name" value="TOPRIM_primases"/>
    <property type="match status" value="1"/>
</dbReference>
<dbReference type="PANTHER" id="PTHR30313:SF2">
    <property type="entry name" value="DNA PRIMASE"/>
    <property type="match status" value="1"/>
</dbReference>
<evidence type="ECO:0000256" key="2">
    <source>
        <dbReference type="ARBA" id="ARBA00022515"/>
    </source>
</evidence>
<evidence type="ECO:0000256" key="3">
    <source>
        <dbReference type="ARBA" id="ARBA00022679"/>
    </source>
</evidence>
<keyword evidence="5 10" id="KW-0235">DNA replication</keyword>
<keyword evidence="4 10" id="KW-0548">Nucleotidyltransferase</keyword>
<dbReference type="SMART" id="SM00493">
    <property type="entry name" value="TOPRIM"/>
    <property type="match status" value="1"/>
</dbReference>
<keyword evidence="9 10" id="KW-0804">Transcription</keyword>
<organism evidence="13">
    <name type="scientific">Staphylothermus marinus</name>
    <dbReference type="NCBI Taxonomy" id="2280"/>
    <lineage>
        <taxon>Archaea</taxon>
        <taxon>Thermoproteota</taxon>
        <taxon>Thermoprotei</taxon>
        <taxon>Desulfurococcales</taxon>
        <taxon>Desulfurococcaceae</taxon>
        <taxon>Staphylothermus</taxon>
    </lineage>
</organism>
<comment type="function">
    <text evidence="10">RNA polymerase that catalyzes the synthesis of short RNA molecules used as primers for DNA polymerase during DNA replication. Also part of the exosome, which is a complex involved in RNA degradation. Acts as a poly(A)-binding protein that enhances the interaction between heteropolymeric, adenine-rich transcripts and the exosome.</text>
</comment>
<protein>
    <recommendedName>
        <fullName evidence="10">DNA primase DnaG</fullName>
        <ecNumber evidence="10">2.7.7.101</ecNumber>
    </recommendedName>
</protein>
<dbReference type="GO" id="GO:0008143">
    <property type="term" value="F:poly(A) binding"/>
    <property type="evidence" value="ECO:0007669"/>
    <property type="project" value="InterPro"/>
</dbReference>
<evidence type="ECO:0000256" key="6">
    <source>
        <dbReference type="ARBA" id="ARBA00022723"/>
    </source>
</evidence>
<comment type="subunit">
    <text evidence="10">Forms a ternary complex with MCM helicase and DNA. Component of the archaeal exosome complex.</text>
</comment>
<evidence type="ECO:0000256" key="5">
    <source>
        <dbReference type="ARBA" id="ARBA00022705"/>
    </source>
</evidence>
<dbReference type="GO" id="GO:0003899">
    <property type="term" value="F:DNA-directed RNA polymerase activity"/>
    <property type="evidence" value="ECO:0007669"/>
    <property type="project" value="UniProtKB-UniRule"/>
</dbReference>
<comment type="catalytic activity">
    <reaction evidence="10">
        <text>ssDNA + n NTP = ssDNA/pppN(pN)n-1 hybrid + (n-1) diphosphate.</text>
        <dbReference type="EC" id="2.7.7.101"/>
    </reaction>
</comment>
<evidence type="ECO:0000256" key="9">
    <source>
        <dbReference type="ARBA" id="ARBA00023163"/>
    </source>
</evidence>
<evidence type="ECO:0000259" key="11">
    <source>
        <dbReference type="PROSITE" id="PS50880"/>
    </source>
</evidence>
<keyword evidence="8" id="KW-0460">Magnesium</keyword>
<dbReference type="InterPro" id="IPR020607">
    <property type="entry name" value="Primase_DnaG_arc"/>
</dbReference>
<keyword evidence="7 10" id="KW-0271">Exosome</keyword>
<dbReference type="AlphaFoldDB" id="A0A7C4NRE0"/>
<evidence type="ECO:0000256" key="4">
    <source>
        <dbReference type="ARBA" id="ARBA00022695"/>
    </source>
</evidence>
<keyword evidence="6" id="KW-0479">Metal-binding</keyword>
<evidence type="ECO:0000313" key="13">
    <source>
        <dbReference type="EMBL" id="HGQ73792.1"/>
    </source>
</evidence>